<dbReference type="NCBIfam" id="NF033740">
    <property type="entry name" value="MarP_fam_protase"/>
    <property type="match status" value="1"/>
</dbReference>
<feature type="transmembrane region" description="Helical" evidence="5">
    <location>
        <begin position="6"/>
        <end position="23"/>
    </location>
</feature>
<keyword evidence="6" id="KW-0645">Protease</keyword>
<keyword evidence="6" id="KW-0378">Hydrolase</keyword>
<feature type="transmembrane region" description="Helical" evidence="5">
    <location>
        <begin position="28"/>
        <end position="48"/>
    </location>
</feature>
<dbReference type="GO" id="GO:0006508">
    <property type="term" value="P:proteolysis"/>
    <property type="evidence" value="ECO:0007669"/>
    <property type="project" value="UniProtKB-KW"/>
</dbReference>
<comment type="caution">
    <text evidence="6">The sequence shown here is derived from an EMBL/GenBank/DDBJ whole genome shotgun (WGS) entry which is preliminary data.</text>
</comment>
<dbReference type="Gene3D" id="2.40.10.10">
    <property type="entry name" value="Trypsin-like serine proteases"/>
    <property type="match status" value="2"/>
</dbReference>
<reference evidence="6 7" key="1">
    <citation type="submission" date="2022-03" db="EMBL/GenBank/DDBJ databases">
        <title>Sinomonas sp. isolated from a soil.</title>
        <authorList>
            <person name="Han J."/>
            <person name="Kim D.-U."/>
        </authorList>
    </citation>
    <scope>NUCLEOTIDE SEQUENCE [LARGE SCALE GENOMIC DNA]</scope>
    <source>
        <strain evidence="6 7">5-5</strain>
    </source>
</reference>
<dbReference type="EC" id="3.4.21.-" evidence="6"/>
<evidence type="ECO:0000256" key="3">
    <source>
        <dbReference type="ARBA" id="ARBA00022989"/>
    </source>
</evidence>
<dbReference type="PANTHER" id="PTHR43019">
    <property type="entry name" value="SERINE ENDOPROTEASE DEGS"/>
    <property type="match status" value="1"/>
</dbReference>
<dbReference type="InterPro" id="IPR047680">
    <property type="entry name" value="MarP-like"/>
</dbReference>
<dbReference type="InterPro" id="IPR003825">
    <property type="entry name" value="Colicin-V_CvpA"/>
</dbReference>
<dbReference type="Proteomes" id="UP001202922">
    <property type="component" value="Unassembled WGS sequence"/>
</dbReference>
<evidence type="ECO:0000256" key="5">
    <source>
        <dbReference type="SAM" id="Phobius"/>
    </source>
</evidence>
<dbReference type="PANTHER" id="PTHR43019:SF23">
    <property type="entry name" value="PROTEASE DO-LIKE 5, CHLOROPLASTIC"/>
    <property type="match status" value="1"/>
</dbReference>
<evidence type="ECO:0000256" key="1">
    <source>
        <dbReference type="ARBA" id="ARBA00004141"/>
    </source>
</evidence>
<dbReference type="EMBL" id="JAKZBV010000001">
    <property type="protein sequence ID" value="MCH6469033.1"/>
    <property type="molecule type" value="Genomic_DNA"/>
</dbReference>
<evidence type="ECO:0000313" key="7">
    <source>
        <dbReference type="Proteomes" id="UP001202922"/>
    </source>
</evidence>
<comment type="subcellular location">
    <subcellularLocation>
        <location evidence="1">Membrane</location>
        <topology evidence="1">Multi-pass membrane protein</topology>
    </subcellularLocation>
</comment>
<keyword evidence="4 5" id="KW-0472">Membrane</keyword>
<feature type="transmembrane region" description="Helical" evidence="5">
    <location>
        <begin position="105"/>
        <end position="131"/>
    </location>
</feature>
<dbReference type="PRINTS" id="PR00834">
    <property type="entry name" value="PROTEASES2C"/>
</dbReference>
<evidence type="ECO:0000313" key="6">
    <source>
        <dbReference type="EMBL" id="MCH6469033.1"/>
    </source>
</evidence>
<dbReference type="GO" id="GO:0008233">
    <property type="term" value="F:peptidase activity"/>
    <property type="evidence" value="ECO:0007669"/>
    <property type="project" value="UniProtKB-KW"/>
</dbReference>
<keyword evidence="3 5" id="KW-1133">Transmembrane helix</keyword>
<protein>
    <submittedName>
        <fullName evidence="6">MarP family serine protease</fullName>
        <ecNumber evidence="6">3.4.21.-</ecNumber>
    </submittedName>
</protein>
<proteinExistence type="predicted"/>
<dbReference type="InterPro" id="IPR009003">
    <property type="entry name" value="Peptidase_S1_PA"/>
</dbReference>
<dbReference type="SUPFAM" id="SSF50494">
    <property type="entry name" value="Trypsin-like serine proteases"/>
    <property type="match status" value="1"/>
</dbReference>
<dbReference type="InterPro" id="IPR043504">
    <property type="entry name" value="Peptidase_S1_PA_chymotrypsin"/>
</dbReference>
<sequence length="394" mass="40796">MFDTAFLDLVLVVVLIGYLVYGVRAGFLVSLGGIIGFLVGGAAAFFAVPLVSQWLSDNSWRAAAVVITAILLMVAGNAVGTTLGRKVRRNIPWKSFGVVDRVLGGIANVAVAALVMSMLAFTVSTVGVPVLSQQLASSRVITAINGLTPDPVKAEAAQLRAFVLGDTLPRIIEGIGPLRPVPIPQENTDSTALRTASTSIVRITGTAYQCGQNQTGSGFVVAPNRVITNAHVVAGVQEPVVDLQDGGVRTARVVYFDSVHDLAVLAVDNLPLPPLRLTGNSQGGTSAAFGGYPLGGPFQMRPAAIQGTTTVLAPDIYGANAVPKVVYQIAGDVQQGNSGGPLLTLDGSVTGIVFAKSDNTTNVGYAITMTEVRPVADQAPSLSQPVQPGQCTRK</sequence>
<organism evidence="6 7">
    <name type="scientific">Sinomonas terrae</name>
    <dbReference type="NCBI Taxonomy" id="2908838"/>
    <lineage>
        <taxon>Bacteria</taxon>
        <taxon>Bacillati</taxon>
        <taxon>Actinomycetota</taxon>
        <taxon>Actinomycetes</taxon>
        <taxon>Micrococcales</taxon>
        <taxon>Micrococcaceae</taxon>
        <taxon>Sinomonas</taxon>
    </lineage>
</organism>
<evidence type="ECO:0000256" key="2">
    <source>
        <dbReference type="ARBA" id="ARBA00022692"/>
    </source>
</evidence>
<dbReference type="Pfam" id="PF13365">
    <property type="entry name" value="Trypsin_2"/>
    <property type="match status" value="1"/>
</dbReference>
<dbReference type="RefSeq" id="WP_241051219.1">
    <property type="nucleotide sequence ID" value="NZ_JAKZBV010000001.1"/>
</dbReference>
<feature type="transmembrane region" description="Helical" evidence="5">
    <location>
        <begin position="60"/>
        <end position="84"/>
    </location>
</feature>
<accession>A0ABS9TX96</accession>
<gene>
    <name evidence="6" type="ORF">L0M17_03360</name>
</gene>
<name>A0ABS9TX96_9MICC</name>
<keyword evidence="2 5" id="KW-0812">Transmembrane</keyword>
<dbReference type="Pfam" id="PF02674">
    <property type="entry name" value="Colicin_V"/>
    <property type="match status" value="1"/>
</dbReference>
<keyword evidence="7" id="KW-1185">Reference proteome</keyword>
<evidence type="ECO:0000256" key="4">
    <source>
        <dbReference type="ARBA" id="ARBA00023136"/>
    </source>
</evidence>
<dbReference type="InterPro" id="IPR001940">
    <property type="entry name" value="Peptidase_S1C"/>
</dbReference>